<organism evidence="9 10">
    <name type="scientific">Pristionchus pacificus</name>
    <name type="common">Parasitic nematode worm</name>
    <dbReference type="NCBI Taxonomy" id="54126"/>
    <lineage>
        <taxon>Eukaryota</taxon>
        <taxon>Metazoa</taxon>
        <taxon>Ecdysozoa</taxon>
        <taxon>Nematoda</taxon>
        <taxon>Chromadorea</taxon>
        <taxon>Rhabditida</taxon>
        <taxon>Rhabditina</taxon>
        <taxon>Diplogasteromorpha</taxon>
        <taxon>Diplogasteroidea</taxon>
        <taxon>Neodiplogasteridae</taxon>
        <taxon>Pristionchus</taxon>
    </lineage>
</organism>
<keyword evidence="6" id="KW-0539">Nucleus</keyword>
<keyword evidence="4" id="KW-0498">Mitosis</keyword>
<evidence type="ECO:0000256" key="1">
    <source>
        <dbReference type="ARBA" id="ARBA00004642"/>
    </source>
</evidence>
<dbReference type="GO" id="GO:0034088">
    <property type="term" value="P:maintenance of mitotic sister chromatid cohesion"/>
    <property type="evidence" value="ECO:0000318"/>
    <property type="project" value="GO_Central"/>
</dbReference>
<keyword evidence="5" id="KW-0159">Chromosome partition</keyword>
<dbReference type="GO" id="GO:0051301">
    <property type="term" value="P:cell division"/>
    <property type="evidence" value="ECO:0007669"/>
    <property type="project" value="UniProtKB-KW"/>
</dbReference>
<sequence>MVANGDQIAQQMLAMAEYFRQRYEIRRAIKCSLGASKVAQSDCFKILTVHQTGKLYHLYTHESEQAEKFLKLAYHQMSSTAMVEGTQQTMYDVMREYRLEAACMLAEHHLTEGLPSEVAVFTKDLADARILPHLYTRLAFLCAEGAMGERNSQNALRILDELRFVLDQRQETKVLATYAMISRLHVQAHLLQEVPQKELENIARTVEAVPDEMTRLNMQIYYMCVQLANFADTGMVRTSKGLMKTMQQLAQVKTLNRGFRWGDPTYITALVCVFTQTSMFQNCNRERAIKYYNHACRSIKDYSERSRTLESGVANSVRRLKMLADETMCQTKMINCELTSACETLHEMLSDMNTHPALQVMGVPRAHLLLGILALYLENSDQAEKQFNAAVATNMPWDAHFSQLLACHRGLLYLQNARQAEFYDLDDEIGVSKLNTGGTLHMRAILKFIHALHAYLNNKVNDCRVRVHEILDVTKSEDMFRMYTYALLLFTVLNDQAKLQMISGDNVTPTIEWANKSSDVALLAWTYMQLIQINDSVGADTQKEQDILYGHLKTLETSQTEMRGHRYKVMLDWTSDSLEPLFPRNALLP</sequence>
<evidence type="ECO:0000256" key="5">
    <source>
        <dbReference type="ARBA" id="ARBA00022829"/>
    </source>
</evidence>
<evidence type="ECO:0000256" key="3">
    <source>
        <dbReference type="ARBA" id="ARBA00022618"/>
    </source>
</evidence>
<dbReference type="AlphaFoldDB" id="A0A2A6BKS2"/>
<evidence type="ECO:0000256" key="2">
    <source>
        <dbReference type="ARBA" id="ARBA00008585"/>
    </source>
</evidence>
<name>A0A2A6BKS2_PRIPA</name>
<dbReference type="OrthoDB" id="5565328at2759"/>
<keyword evidence="3" id="KW-0132">Cell division</keyword>
<keyword evidence="10" id="KW-1185">Reference proteome</keyword>
<comment type="similarity">
    <text evidence="2">Belongs to the SCC4/mau-2 family.</text>
</comment>
<dbReference type="GO" id="GO:0000785">
    <property type="term" value="C:chromatin"/>
    <property type="evidence" value="ECO:0000318"/>
    <property type="project" value="GO_Central"/>
</dbReference>
<dbReference type="InterPro" id="IPR019440">
    <property type="entry name" value="MAU2"/>
</dbReference>
<dbReference type="EnsemblMetazoa" id="PPA11227.1">
    <property type="protein sequence ID" value="PPA11227.1"/>
    <property type="gene ID" value="WBGene00100781"/>
</dbReference>
<reference evidence="10" key="1">
    <citation type="journal article" date="2008" name="Nat. Genet.">
        <title>The Pristionchus pacificus genome provides a unique perspective on nematode lifestyle and parasitism.</title>
        <authorList>
            <person name="Dieterich C."/>
            <person name="Clifton S.W."/>
            <person name="Schuster L.N."/>
            <person name="Chinwalla A."/>
            <person name="Delehaunty K."/>
            <person name="Dinkelacker I."/>
            <person name="Fulton L."/>
            <person name="Fulton R."/>
            <person name="Godfrey J."/>
            <person name="Minx P."/>
            <person name="Mitreva M."/>
            <person name="Roeseler W."/>
            <person name="Tian H."/>
            <person name="Witte H."/>
            <person name="Yang S.P."/>
            <person name="Wilson R.K."/>
            <person name="Sommer R.J."/>
        </authorList>
    </citation>
    <scope>NUCLEOTIDE SEQUENCE [LARGE SCALE GENOMIC DNA]</scope>
    <source>
        <strain evidence="10">PS312</strain>
    </source>
</reference>
<reference evidence="9" key="2">
    <citation type="submission" date="2022-06" db="UniProtKB">
        <authorList>
            <consortium name="EnsemblMetazoa"/>
        </authorList>
    </citation>
    <scope>IDENTIFICATION</scope>
    <source>
        <strain evidence="9">PS312</strain>
    </source>
</reference>
<accession>A0A2A6BKS2</accession>
<dbReference type="PANTHER" id="PTHR21394">
    <property type="entry name" value="MAU2 CHROMATID COHESION FACTOR HOMOLOG"/>
    <property type="match status" value="1"/>
</dbReference>
<comment type="subcellular location">
    <subcellularLocation>
        <location evidence="1">Nucleus</location>
        <location evidence="1">Nucleoplasm</location>
    </subcellularLocation>
</comment>
<evidence type="ECO:0000256" key="7">
    <source>
        <dbReference type="ARBA" id="ARBA00023306"/>
    </source>
</evidence>
<accession>A0A8R1YH45</accession>
<evidence type="ECO:0000313" key="10">
    <source>
        <dbReference type="Proteomes" id="UP000005239"/>
    </source>
</evidence>
<dbReference type="GO" id="GO:0032116">
    <property type="term" value="C:SMC loading complex"/>
    <property type="evidence" value="ECO:0000318"/>
    <property type="project" value="GO_Central"/>
</dbReference>
<dbReference type="Proteomes" id="UP000005239">
    <property type="component" value="Unassembled WGS sequence"/>
</dbReference>
<dbReference type="GO" id="GO:0005654">
    <property type="term" value="C:nucleoplasm"/>
    <property type="evidence" value="ECO:0007669"/>
    <property type="project" value="UniProtKB-SubCell"/>
</dbReference>
<evidence type="ECO:0000313" key="9">
    <source>
        <dbReference type="EnsemblMetazoa" id="PPA11227.1"/>
    </source>
</evidence>
<protein>
    <recommendedName>
        <fullName evidence="8">Cohesin loading complex subunit SCC4 homolog</fullName>
    </recommendedName>
</protein>
<evidence type="ECO:0000256" key="6">
    <source>
        <dbReference type="ARBA" id="ARBA00023242"/>
    </source>
</evidence>
<gene>
    <name evidence="9" type="primary">WBGene00100781</name>
</gene>
<keyword evidence="7" id="KW-0131">Cell cycle</keyword>
<evidence type="ECO:0000256" key="8">
    <source>
        <dbReference type="ARBA" id="ARBA00030523"/>
    </source>
</evidence>
<evidence type="ECO:0000256" key="4">
    <source>
        <dbReference type="ARBA" id="ARBA00022776"/>
    </source>
</evidence>
<dbReference type="GO" id="GO:0007059">
    <property type="term" value="P:chromosome segregation"/>
    <property type="evidence" value="ECO:0007669"/>
    <property type="project" value="UniProtKB-KW"/>
</dbReference>
<proteinExistence type="inferred from homology"/>